<reference evidence="2 3" key="1">
    <citation type="submission" date="2019-07" db="EMBL/GenBank/DDBJ databases">
        <title>Draft genome for Aliikangiella sp. M105.</title>
        <authorList>
            <person name="Wang G."/>
        </authorList>
    </citation>
    <scope>NUCLEOTIDE SEQUENCE [LARGE SCALE GENOMIC DNA]</scope>
    <source>
        <strain evidence="2 3">M105</strain>
    </source>
</reference>
<feature type="region of interest" description="Disordered" evidence="1">
    <location>
        <begin position="1"/>
        <end position="26"/>
    </location>
</feature>
<keyword evidence="2" id="KW-0418">Kinase</keyword>
<gene>
    <name evidence="2" type="ORF">FLL46_23390</name>
</gene>
<dbReference type="InterPro" id="IPR036890">
    <property type="entry name" value="HATPase_C_sf"/>
</dbReference>
<dbReference type="AlphaFoldDB" id="A0A545U513"/>
<accession>A0A545U513</accession>
<organism evidence="2 3">
    <name type="scientific">Aliikangiella coralliicola</name>
    <dbReference type="NCBI Taxonomy" id="2592383"/>
    <lineage>
        <taxon>Bacteria</taxon>
        <taxon>Pseudomonadati</taxon>
        <taxon>Pseudomonadota</taxon>
        <taxon>Gammaproteobacteria</taxon>
        <taxon>Oceanospirillales</taxon>
        <taxon>Pleioneaceae</taxon>
        <taxon>Aliikangiella</taxon>
    </lineage>
</organism>
<evidence type="ECO:0000313" key="3">
    <source>
        <dbReference type="Proteomes" id="UP000315439"/>
    </source>
</evidence>
<sequence length="251" mass="28508">MSRDKQAYQQNSQNEQQRLKDRQGVEQKQNQDSIGLMVHAYNNFLSGMMGFNELALLECEQSEVEERLQMALSSGKKAVIFGKELLSSISRLQVVISPVEILSTLKSVSSESKCPIDIQIDEKMLFVNAETEWFKHCLTSLVGFCRDYLASHHSSQDKSDTQNFDGGDIEMSVLRQDDELIITVNSTELSFDEEQQENLFVPFYSSRNLLGQKDVGLAMIKGFLIQIKGTFEWQEDKGFLLKMPVVELGTD</sequence>
<keyword evidence="2" id="KW-0808">Transferase</keyword>
<keyword evidence="3" id="KW-1185">Reference proteome</keyword>
<protein>
    <submittedName>
        <fullName evidence="2">HAMP domain-containing histidine kinase</fullName>
    </submittedName>
</protein>
<dbReference type="Gene3D" id="3.30.565.10">
    <property type="entry name" value="Histidine kinase-like ATPase, C-terminal domain"/>
    <property type="match status" value="1"/>
</dbReference>
<feature type="compositionally biased region" description="Low complexity" evidence="1">
    <location>
        <begin position="7"/>
        <end position="16"/>
    </location>
</feature>
<dbReference type="RefSeq" id="WP_142934269.1">
    <property type="nucleotide sequence ID" value="NZ_ML660170.1"/>
</dbReference>
<dbReference type="Proteomes" id="UP000315439">
    <property type="component" value="Unassembled WGS sequence"/>
</dbReference>
<name>A0A545U513_9GAMM</name>
<dbReference type="GO" id="GO:0016301">
    <property type="term" value="F:kinase activity"/>
    <property type="evidence" value="ECO:0007669"/>
    <property type="project" value="UniProtKB-KW"/>
</dbReference>
<dbReference type="OrthoDB" id="9772100at2"/>
<dbReference type="EMBL" id="VIKS01000014">
    <property type="protein sequence ID" value="TQV84558.1"/>
    <property type="molecule type" value="Genomic_DNA"/>
</dbReference>
<dbReference type="SUPFAM" id="SSF55874">
    <property type="entry name" value="ATPase domain of HSP90 chaperone/DNA topoisomerase II/histidine kinase"/>
    <property type="match status" value="1"/>
</dbReference>
<evidence type="ECO:0000256" key="1">
    <source>
        <dbReference type="SAM" id="MobiDB-lite"/>
    </source>
</evidence>
<comment type="caution">
    <text evidence="2">The sequence shown here is derived from an EMBL/GenBank/DDBJ whole genome shotgun (WGS) entry which is preliminary data.</text>
</comment>
<evidence type="ECO:0000313" key="2">
    <source>
        <dbReference type="EMBL" id="TQV84558.1"/>
    </source>
</evidence>
<proteinExistence type="predicted"/>